<protein>
    <submittedName>
        <fullName evidence="1">Uncharacterized protein</fullName>
    </submittedName>
</protein>
<reference evidence="1" key="1">
    <citation type="journal article" date="2015" name="Nature">
        <title>Complex archaea that bridge the gap between prokaryotes and eukaryotes.</title>
        <authorList>
            <person name="Spang A."/>
            <person name="Saw J.H."/>
            <person name="Jorgensen S.L."/>
            <person name="Zaremba-Niedzwiedzka K."/>
            <person name="Martijn J."/>
            <person name="Lind A.E."/>
            <person name="van Eijk R."/>
            <person name="Schleper C."/>
            <person name="Guy L."/>
            <person name="Ettema T.J."/>
        </authorList>
    </citation>
    <scope>NUCLEOTIDE SEQUENCE</scope>
</reference>
<dbReference type="AlphaFoldDB" id="A0A0F9JM37"/>
<comment type="caution">
    <text evidence="1">The sequence shown here is derived from an EMBL/GenBank/DDBJ whole genome shotgun (WGS) entry which is preliminary data.</text>
</comment>
<dbReference type="EMBL" id="LAZR01011092">
    <property type="protein sequence ID" value="KKM63471.1"/>
    <property type="molecule type" value="Genomic_DNA"/>
</dbReference>
<sequence>MAAKTDNPKLPLAKECLGALEKCTTKSHVAAWTKKYMATLGYKAVGRILIGESPAQAIASKGERRELATK</sequence>
<gene>
    <name evidence="1" type="ORF">LCGC14_1511130</name>
</gene>
<proteinExistence type="predicted"/>
<evidence type="ECO:0000313" key="1">
    <source>
        <dbReference type="EMBL" id="KKM63471.1"/>
    </source>
</evidence>
<organism evidence="1">
    <name type="scientific">marine sediment metagenome</name>
    <dbReference type="NCBI Taxonomy" id="412755"/>
    <lineage>
        <taxon>unclassified sequences</taxon>
        <taxon>metagenomes</taxon>
        <taxon>ecological metagenomes</taxon>
    </lineage>
</organism>
<name>A0A0F9JM37_9ZZZZ</name>
<accession>A0A0F9JM37</accession>